<evidence type="ECO:0000259" key="1">
    <source>
        <dbReference type="PROSITE" id="PS50177"/>
    </source>
</evidence>
<dbReference type="InterPro" id="IPR032710">
    <property type="entry name" value="NTF2-like_dom_sf"/>
</dbReference>
<dbReference type="Proteomes" id="UP001305779">
    <property type="component" value="Unassembled WGS sequence"/>
</dbReference>
<feature type="domain" description="NTF2" evidence="1">
    <location>
        <begin position="12"/>
        <end position="125"/>
    </location>
</feature>
<dbReference type="InterPro" id="IPR002075">
    <property type="entry name" value="NTF2_dom"/>
</dbReference>
<dbReference type="SUPFAM" id="SSF54427">
    <property type="entry name" value="NTF2-like"/>
    <property type="match status" value="1"/>
</dbReference>
<name>A0ABR0EN58_ZASCE</name>
<dbReference type="InterPro" id="IPR018222">
    <property type="entry name" value="Nuclear_transport_factor_2_euk"/>
</dbReference>
<evidence type="ECO:0000313" key="3">
    <source>
        <dbReference type="Proteomes" id="UP001305779"/>
    </source>
</evidence>
<gene>
    <name evidence="2" type="ORF">PRZ48_006210</name>
</gene>
<dbReference type="PROSITE" id="PS50177">
    <property type="entry name" value="NTF2_DOMAIN"/>
    <property type="match status" value="1"/>
</dbReference>
<comment type="caution">
    <text evidence="2">The sequence shown here is derived from an EMBL/GenBank/DDBJ whole genome shotgun (WGS) entry which is preliminary data.</text>
</comment>
<keyword evidence="3" id="KW-1185">Reference proteome</keyword>
<proteinExistence type="predicted"/>
<evidence type="ECO:0000313" key="2">
    <source>
        <dbReference type="EMBL" id="KAK4502784.1"/>
    </source>
</evidence>
<dbReference type="EMBL" id="JAXOVC010000004">
    <property type="protein sequence ID" value="KAK4502784.1"/>
    <property type="molecule type" value="Genomic_DNA"/>
</dbReference>
<sequence length="165" mass="18667">MEADIYTEAAAVASDYINAYFTHLSRPATRSNLAALYRPHSTTLWNEMYETGVQQIMAFYKSLEYNEMNFTTRDLKVCPAGKGGVMVLVMGDMDLDGEVTENVYEVFHLERDEKGWFIGSQILGFASEPVKGDGDGEFESGSKPECINGISRWLERPLWCLKLDR</sequence>
<reference evidence="2 3" key="1">
    <citation type="journal article" date="2023" name="G3 (Bethesda)">
        <title>A chromosome-level genome assembly of Zasmidium syzygii isolated from banana leaves.</title>
        <authorList>
            <person name="van Westerhoven A.C."/>
            <person name="Mehrabi R."/>
            <person name="Talebi R."/>
            <person name="Steentjes M.B.F."/>
            <person name="Corcolon B."/>
            <person name="Chong P.A."/>
            <person name="Kema G.H.J."/>
            <person name="Seidl M.F."/>
        </authorList>
    </citation>
    <scope>NUCLEOTIDE SEQUENCE [LARGE SCALE GENOMIC DNA]</scope>
    <source>
        <strain evidence="2 3">P124</strain>
    </source>
</reference>
<dbReference type="Pfam" id="PF02136">
    <property type="entry name" value="NTF2"/>
    <property type="match status" value="1"/>
</dbReference>
<dbReference type="Gene3D" id="3.10.450.50">
    <property type="match status" value="1"/>
</dbReference>
<protein>
    <recommendedName>
        <fullName evidence="1">NTF2 domain-containing protein</fullName>
    </recommendedName>
</protein>
<dbReference type="PANTHER" id="PTHR12612">
    <property type="entry name" value="NUCLEAR TRANSPORT FACTOR 2"/>
    <property type="match status" value="1"/>
</dbReference>
<organism evidence="2 3">
    <name type="scientific">Zasmidium cellare</name>
    <name type="common">Wine cellar mold</name>
    <name type="synonym">Racodium cellare</name>
    <dbReference type="NCBI Taxonomy" id="395010"/>
    <lineage>
        <taxon>Eukaryota</taxon>
        <taxon>Fungi</taxon>
        <taxon>Dikarya</taxon>
        <taxon>Ascomycota</taxon>
        <taxon>Pezizomycotina</taxon>
        <taxon>Dothideomycetes</taxon>
        <taxon>Dothideomycetidae</taxon>
        <taxon>Mycosphaerellales</taxon>
        <taxon>Mycosphaerellaceae</taxon>
        <taxon>Zasmidium</taxon>
    </lineage>
</organism>
<accession>A0ABR0EN58</accession>
<dbReference type="InterPro" id="IPR045875">
    <property type="entry name" value="NTF2"/>
</dbReference>